<comment type="caution">
    <text evidence="3">The sequence shown here is derived from an EMBL/GenBank/DDBJ whole genome shotgun (WGS) entry which is preliminary data.</text>
</comment>
<evidence type="ECO:0000313" key="3">
    <source>
        <dbReference type="EMBL" id="GHF14006.1"/>
    </source>
</evidence>
<dbReference type="InterPro" id="IPR002878">
    <property type="entry name" value="ChsH2_C"/>
</dbReference>
<feature type="domain" description="ChsH2 rubredoxin-like zinc ribbon" evidence="2">
    <location>
        <begin position="19"/>
        <end position="48"/>
    </location>
</feature>
<dbReference type="Proteomes" id="UP000630923">
    <property type="component" value="Unassembled WGS sequence"/>
</dbReference>
<dbReference type="Pfam" id="PF01796">
    <property type="entry name" value="OB_ChsH2_C"/>
    <property type="match status" value="1"/>
</dbReference>
<proteinExistence type="predicted"/>
<name>A0A919AMH6_9PROT</name>
<gene>
    <name evidence="3" type="ORF">GCM10017044_05120</name>
</gene>
<organism evidence="3 4">
    <name type="scientific">Kordiimonas sediminis</name>
    <dbReference type="NCBI Taxonomy" id="1735581"/>
    <lineage>
        <taxon>Bacteria</taxon>
        <taxon>Pseudomonadati</taxon>
        <taxon>Pseudomonadota</taxon>
        <taxon>Alphaproteobacteria</taxon>
        <taxon>Kordiimonadales</taxon>
        <taxon>Kordiimonadaceae</taxon>
        <taxon>Kordiimonas</taxon>
    </lineage>
</organism>
<dbReference type="InterPro" id="IPR052513">
    <property type="entry name" value="Thioester_dehydratase-like"/>
</dbReference>
<sequence length="135" mass="14456">MNDFSQIPPVYAGIFTADKPPSLIGGQCTSCGAHHFPKPDICPDCLSEVRGADFGQSATIYSVTTVRTRAPLGLPSPYSVALVDLEDVPCRIFALMDPEQAGSFSIGQRVSLHVAPIGVNNEQKACLRPYFSADK</sequence>
<reference evidence="3" key="1">
    <citation type="journal article" date="2014" name="Int. J. Syst. Evol. Microbiol.">
        <title>Complete genome sequence of Corynebacterium casei LMG S-19264T (=DSM 44701T), isolated from a smear-ripened cheese.</title>
        <authorList>
            <consortium name="US DOE Joint Genome Institute (JGI-PGF)"/>
            <person name="Walter F."/>
            <person name="Albersmeier A."/>
            <person name="Kalinowski J."/>
            <person name="Ruckert C."/>
        </authorList>
    </citation>
    <scope>NUCLEOTIDE SEQUENCE</scope>
    <source>
        <strain evidence="3">KCTC 42590</strain>
    </source>
</reference>
<dbReference type="SUPFAM" id="SSF50249">
    <property type="entry name" value="Nucleic acid-binding proteins"/>
    <property type="match status" value="1"/>
</dbReference>
<feature type="domain" description="ChsH2 C-terminal OB-fold" evidence="1">
    <location>
        <begin position="55"/>
        <end position="113"/>
    </location>
</feature>
<dbReference type="RefSeq" id="WP_191249985.1">
    <property type="nucleotide sequence ID" value="NZ_BNCI01000001.1"/>
</dbReference>
<dbReference type="EMBL" id="BNCI01000001">
    <property type="protein sequence ID" value="GHF14006.1"/>
    <property type="molecule type" value="Genomic_DNA"/>
</dbReference>
<evidence type="ECO:0000313" key="4">
    <source>
        <dbReference type="Proteomes" id="UP000630923"/>
    </source>
</evidence>
<protein>
    <recommendedName>
        <fullName evidence="5">DNA-binding protein</fullName>
    </recommendedName>
</protein>
<keyword evidence="4" id="KW-1185">Reference proteome</keyword>
<dbReference type="InterPro" id="IPR022002">
    <property type="entry name" value="ChsH2_Znr"/>
</dbReference>
<evidence type="ECO:0000259" key="1">
    <source>
        <dbReference type="Pfam" id="PF01796"/>
    </source>
</evidence>
<evidence type="ECO:0008006" key="5">
    <source>
        <dbReference type="Google" id="ProtNLM"/>
    </source>
</evidence>
<dbReference type="InterPro" id="IPR012340">
    <property type="entry name" value="NA-bd_OB-fold"/>
</dbReference>
<dbReference type="PANTHER" id="PTHR34075">
    <property type="entry name" value="BLR3430 PROTEIN"/>
    <property type="match status" value="1"/>
</dbReference>
<dbReference type="Pfam" id="PF12172">
    <property type="entry name" value="zf-ChsH2"/>
    <property type="match status" value="1"/>
</dbReference>
<accession>A0A919AMH6</accession>
<reference evidence="3" key="2">
    <citation type="submission" date="2020-09" db="EMBL/GenBank/DDBJ databases">
        <authorList>
            <person name="Sun Q."/>
            <person name="Kim S."/>
        </authorList>
    </citation>
    <scope>NUCLEOTIDE SEQUENCE</scope>
    <source>
        <strain evidence="3">KCTC 42590</strain>
    </source>
</reference>
<evidence type="ECO:0000259" key="2">
    <source>
        <dbReference type="Pfam" id="PF12172"/>
    </source>
</evidence>
<dbReference type="AlphaFoldDB" id="A0A919AMH6"/>
<dbReference type="PANTHER" id="PTHR34075:SF5">
    <property type="entry name" value="BLR3430 PROTEIN"/>
    <property type="match status" value="1"/>
</dbReference>